<dbReference type="PROSITE" id="PS50088">
    <property type="entry name" value="ANK_REPEAT"/>
    <property type="match status" value="2"/>
</dbReference>
<keyword evidence="5" id="KW-1185">Reference proteome</keyword>
<reference evidence="4 5" key="1">
    <citation type="submission" date="2016-07" db="EMBL/GenBank/DDBJ databases">
        <title>Multiple horizontal gene transfer events from other fungi enriched the ability of initially mycotrophic Trichoderma (Ascomycota) to feed on dead plant biomass.</title>
        <authorList>
            <consortium name="DOE Joint Genome Institute"/>
            <person name="Aerts A."/>
            <person name="Atanasova L."/>
            <person name="Chenthamara K."/>
            <person name="Zhang J."/>
            <person name="Grujic M."/>
            <person name="Henrissat B."/>
            <person name="Kuo A."/>
            <person name="Salamov A."/>
            <person name="Lipzen A."/>
            <person name="Labutti K."/>
            <person name="Barry K."/>
            <person name="Miao Y."/>
            <person name="Rahimi M.J."/>
            <person name="Shen Q."/>
            <person name="Grigoriev I.V."/>
            <person name="Kubicek C.P."/>
            <person name="Druzhinina I.S."/>
        </authorList>
    </citation>
    <scope>NUCLEOTIDE SEQUENCE [LARGE SCALE GENOMIC DNA]</scope>
    <source>
        <strain evidence="4 5">ATCC 18648</strain>
    </source>
</reference>
<dbReference type="InterPro" id="IPR036770">
    <property type="entry name" value="Ankyrin_rpt-contain_sf"/>
</dbReference>
<name>A0A2T4C078_TRILO</name>
<dbReference type="STRING" id="983965.A0A2T4C078"/>
<accession>A0A2T4C078</accession>
<gene>
    <name evidence="4" type="ORF">M440DRAFT_1320236</name>
</gene>
<keyword evidence="1" id="KW-0677">Repeat</keyword>
<feature type="repeat" description="ANK" evidence="3">
    <location>
        <begin position="86"/>
        <end position="112"/>
    </location>
</feature>
<sequence>MDIPRRLTSLVHVASQLCSQDTLKLVLSRGAFPDIRDTYGWAPLHLAAWNGNANAMRILMDGGANIELKKIWNQPRLYRNLITEHSGTTPLHQAAFRGHLSAVEMLLAAGAD</sequence>
<dbReference type="PROSITE" id="PS50297">
    <property type="entry name" value="ANK_REP_REGION"/>
    <property type="match status" value="2"/>
</dbReference>
<protein>
    <submittedName>
        <fullName evidence="4">Ankyrin</fullName>
    </submittedName>
</protein>
<dbReference type="Gene3D" id="1.25.40.20">
    <property type="entry name" value="Ankyrin repeat-containing domain"/>
    <property type="match status" value="1"/>
</dbReference>
<dbReference type="SMART" id="SM00248">
    <property type="entry name" value="ANK"/>
    <property type="match status" value="3"/>
</dbReference>
<organism evidence="4 5">
    <name type="scientific">Trichoderma longibrachiatum ATCC 18648</name>
    <dbReference type="NCBI Taxonomy" id="983965"/>
    <lineage>
        <taxon>Eukaryota</taxon>
        <taxon>Fungi</taxon>
        <taxon>Dikarya</taxon>
        <taxon>Ascomycota</taxon>
        <taxon>Pezizomycotina</taxon>
        <taxon>Sordariomycetes</taxon>
        <taxon>Hypocreomycetidae</taxon>
        <taxon>Hypocreales</taxon>
        <taxon>Hypocreaceae</taxon>
        <taxon>Trichoderma</taxon>
    </lineage>
</organism>
<evidence type="ECO:0000256" key="2">
    <source>
        <dbReference type="ARBA" id="ARBA00023043"/>
    </source>
</evidence>
<evidence type="ECO:0000256" key="1">
    <source>
        <dbReference type="ARBA" id="ARBA00022737"/>
    </source>
</evidence>
<dbReference type="OrthoDB" id="4884755at2759"/>
<dbReference type="InterPro" id="IPR002110">
    <property type="entry name" value="Ankyrin_rpt"/>
</dbReference>
<evidence type="ECO:0000256" key="3">
    <source>
        <dbReference type="PROSITE-ProRule" id="PRU00023"/>
    </source>
</evidence>
<dbReference type="PANTHER" id="PTHR24198">
    <property type="entry name" value="ANKYRIN REPEAT AND PROTEIN KINASE DOMAIN-CONTAINING PROTEIN"/>
    <property type="match status" value="1"/>
</dbReference>
<dbReference type="AlphaFoldDB" id="A0A2T4C078"/>
<dbReference type="Pfam" id="PF12796">
    <property type="entry name" value="Ank_2"/>
    <property type="match status" value="1"/>
</dbReference>
<proteinExistence type="predicted"/>
<feature type="repeat" description="ANK" evidence="3">
    <location>
        <begin position="39"/>
        <end position="71"/>
    </location>
</feature>
<evidence type="ECO:0000313" key="5">
    <source>
        <dbReference type="Proteomes" id="UP000240760"/>
    </source>
</evidence>
<evidence type="ECO:0000313" key="4">
    <source>
        <dbReference type="EMBL" id="PTB74982.1"/>
    </source>
</evidence>
<keyword evidence="2 3" id="KW-0040">ANK repeat</keyword>
<feature type="non-terminal residue" evidence="4">
    <location>
        <position position="112"/>
    </location>
</feature>
<dbReference type="EMBL" id="KZ679134">
    <property type="protein sequence ID" value="PTB74982.1"/>
    <property type="molecule type" value="Genomic_DNA"/>
</dbReference>
<dbReference type="Proteomes" id="UP000240760">
    <property type="component" value="Unassembled WGS sequence"/>
</dbReference>
<dbReference type="PRINTS" id="PR01415">
    <property type="entry name" value="ANKYRIN"/>
</dbReference>
<dbReference type="PANTHER" id="PTHR24198:SF165">
    <property type="entry name" value="ANKYRIN REPEAT-CONTAINING PROTEIN-RELATED"/>
    <property type="match status" value="1"/>
</dbReference>
<dbReference type="SUPFAM" id="SSF48403">
    <property type="entry name" value="Ankyrin repeat"/>
    <property type="match status" value="1"/>
</dbReference>